<sequence>MAASEEPPAKTAVMAKIYGAVGFKKGYNFAFWIIFAGAMFAFCLARMMFLDFYGVYCSPKHHSNHAAPGECFWYTGLDVYRIGIQLHLYTIIPAGAMACFQFIPIIRYKAIIVHRINGYLTLLLSLGGIAGAVMIAPVAFGGDLSIRGLVGFLAIMFFGSLCLSYYYIKKLRIDQHRAWMLRAWFYAAAIITARLIMILTAMIISAIGNGEGGYYEPKLCRQLASYINGTVLLEKYPDCESLDAWVLVKADMKTKGAEHTSAALDVSFGMAIWMAVAIHAIGIEFYLQLTPGETERLREISRRKQAEASMKASSKEIALDECRNSV</sequence>
<evidence type="ECO:0000313" key="2">
    <source>
        <dbReference type="EMBL" id="TQV92600.1"/>
    </source>
</evidence>
<keyword evidence="3" id="KW-1185">Reference proteome</keyword>
<dbReference type="EMBL" id="SPUK01000014">
    <property type="protein sequence ID" value="TQV92600.1"/>
    <property type="molecule type" value="Genomic_DNA"/>
</dbReference>
<accession>A0A545VP13</accession>
<feature type="transmembrane region" description="Helical" evidence="1">
    <location>
        <begin position="29"/>
        <end position="49"/>
    </location>
</feature>
<keyword evidence="1" id="KW-1133">Transmembrane helix</keyword>
<dbReference type="Proteomes" id="UP000315783">
    <property type="component" value="Unassembled WGS sequence"/>
</dbReference>
<name>A0A545VP13_9HYPO</name>
<keyword evidence="1" id="KW-0472">Membrane</keyword>
<feature type="transmembrane region" description="Helical" evidence="1">
    <location>
        <begin position="118"/>
        <end position="140"/>
    </location>
</feature>
<dbReference type="OrthoDB" id="193478at2759"/>
<keyword evidence="1" id="KW-0812">Transmembrane</keyword>
<proteinExistence type="predicted"/>
<reference evidence="2 3" key="1">
    <citation type="journal article" date="2019" name="Appl. Microbiol. Biotechnol.">
        <title>Genome sequence of Isaria javanica and comparative genome analysis insights into family S53 peptidase evolution in fungal entomopathogens.</title>
        <authorList>
            <person name="Lin R."/>
            <person name="Zhang X."/>
            <person name="Xin B."/>
            <person name="Zou M."/>
            <person name="Gao Y."/>
            <person name="Qin F."/>
            <person name="Hu Q."/>
            <person name="Xie B."/>
            <person name="Cheng X."/>
        </authorList>
    </citation>
    <scope>NUCLEOTIDE SEQUENCE [LARGE SCALE GENOMIC DNA]</scope>
    <source>
        <strain evidence="2 3">IJ1G</strain>
    </source>
</reference>
<evidence type="ECO:0000256" key="1">
    <source>
        <dbReference type="SAM" id="Phobius"/>
    </source>
</evidence>
<feature type="transmembrane region" description="Helical" evidence="1">
    <location>
        <begin position="268"/>
        <end position="287"/>
    </location>
</feature>
<feature type="transmembrane region" description="Helical" evidence="1">
    <location>
        <begin position="180"/>
        <end position="207"/>
    </location>
</feature>
<organism evidence="2 3">
    <name type="scientific">Cordyceps javanica</name>
    <dbReference type="NCBI Taxonomy" id="43265"/>
    <lineage>
        <taxon>Eukaryota</taxon>
        <taxon>Fungi</taxon>
        <taxon>Dikarya</taxon>
        <taxon>Ascomycota</taxon>
        <taxon>Pezizomycotina</taxon>
        <taxon>Sordariomycetes</taxon>
        <taxon>Hypocreomycetidae</taxon>
        <taxon>Hypocreales</taxon>
        <taxon>Cordycipitaceae</taxon>
        <taxon>Cordyceps</taxon>
    </lineage>
</organism>
<comment type="caution">
    <text evidence="2">The sequence shown here is derived from an EMBL/GenBank/DDBJ whole genome shotgun (WGS) entry which is preliminary data.</text>
</comment>
<dbReference type="Pfam" id="PF10067">
    <property type="entry name" value="DUF2306"/>
    <property type="match status" value="1"/>
</dbReference>
<evidence type="ECO:0000313" key="3">
    <source>
        <dbReference type="Proteomes" id="UP000315783"/>
    </source>
</evidence>
<dbReference type="InterPro" id="IPR018750">
    <property type="entry name" value="DUF2306_membrane"/>
</dbReference>
<dbReference type="STRING" id="43265.A0A545VP13"/>
<feature type="transmembrane region" description="Helical" evidence="1">
    <location>
        <begin position="146"/>
        <end position="168"/>
    </location>
</feature>
<protein>
    <submittedName>
        <fullName evidence="2">Microtubule associated protein</fullName>
    </submittedName>
</protein>
<dbReference type="AlphaFoldDB" id="A0A545VP13"/>
<gene>
    <name evidence="2" type="ORF">IF1G_08524</name>
</gene>
<feature type="transmembrane region" description="Helical" evidence="1">
    <location>
        <begin position="86"/>
        <end position="106"/>
    </location>
</feature>